<evidence type="ECO:0000256" key="10">
    <source>
        <dbReference type="ARBA" id="ARBA00039401"/>
    </source>
</evidence>
<dbReference type="PRINTS" id="PR00344">
    <property type="entry name" value="BCTRLSENSOR"/>
</dbReference>
<dbReference type="Gene3D" id="3.30.565.10">
    <property type="entry name" value="Histidine kinase-like ATPase, C-terminal domain"/>
    <property type="match status" value="1"/>
</dbReference>
<dbReference type="EC" id="2.7.13.3" evidence="3"/>
<dbReference type="SUPFAM" id="SSF55874">
    <property type="entry name" value="ATPase domain of HSP90 chaperone/DNA topoisomerase II/histidine kinase"/>
    <property type="match status" value="1"/>
</dbReference>
<dbReference type="InterPro" id="IPR036097">
    <property type="entry name" value="HisK_dim/P_sf"/>
</dbReference>
<evidence type="ECO:0000256" key="9">
    <source>
        <dbReference type="ARBA" id="ARBA00023012"/>
    </source>
</evidence>
<keyword evidence="7 13" id="KW-0418">Kinase</keyword>
<keyword evidence="11" id="KW-1133">Transmembrane helix</keyword>
<dbReference type="PROSITE" id="PS50109">
    <property type="entry name" value="HIS_KIN"/>
    <property type="match status" value="1"/>
</dbReference>
<organism evidence="13 14">
    <name type="scientific">Sanguibacter inulinus</name>
    <dbReference type="NCBI Taxonomy" id="60922"/>
    <lineage>
        <taxon>Bacteria</taxon>
        <taxon>Bacillati</taxon>
        <taxon>Actinomycetota</taxon>
        <taxon>Actinomycetes</taxon>
        <taxon>Micrococcales</taxon>
        <taxon>Sanguibacteraceae</taxon>
        <taxon>Sanguibacter</taxon>
    </lineage>
</organism>
<comment type="catalytic activity">
    <reaction evidence="1">
        <text>ATP + protein L-histidine = ADP + protein N-phospho-L-histidine.</text>
        <dbReference type="EC" id="2.7.13.3"/>
    </reaction>
</comment>
<dbReference type="InterPro" id="IPR003661">
    <property type="entry name" value="HisK_dim/P_dom"/>
</dbReference>
<evidence type="ECO:0000256" key="2">
    <source>
        <dbReference type="ARBA" id="ARBA00004236"/>
    </source>
</evidence>
<dbReference type="RefSeq" id="WP_056135315.1">
    <property type="nucleotide sequence ID" value="NZ_JACBYE010000028.1"/>
</dbReference>
<keyword evidence="8" id="KW-0067">ATP-binding</keyword>
<dbReference type="SMART" id="SM00387">
    <property type="entry name" value="HATPase_c"/>
    <property type="match status" value="1"/>
</dbReference>
<feature type="transmembrane region" description="Helical" evidence="11">
    <location>
        <begin position="21"/>
        <end position="39"/>
    </location>
</feature>
<dbReference type="GO" id="GO:0030295">
    <property type="term" value="F:protein kinase activator activity"/>
    <property type="evidence" value="ECO:0007669"/>
    <property type="project" value="TreeGrafter"/>
</dbReference>
<evidence type="ECO:0000256" key="6">
    <source>
        <dbReference type="ARBA" id="ARBA00022741"/>
    </source>
</evidence>
<keyword evidence="4" id="KW-0597">Phosphoprotein</keyword>
<dbReference type="GO" id="GO:0000156">
    <property type="term" value="F:phosphorelay response regulator activity"/>
    <property type="evidence" value="ECO:0007669"/>
    <property type="project" value="TreeGrafter"/>
</dbReference>
<gene>
    <name evidence="13" type="ORF">HZZ10_11805</name>
</gene>
<dbReference type="InterPro" id="IPR050351">
    <property type="entry name" value="BphY/WalK/GraS-like"/>
</dbReference>
<dbReference type="InterPro" id="IPR036890">
    <property type="entry name" value="HATPase_C_sf"/>
</dbReference>
<evidence type="ECO:0000256" key="11">
    <source>
        <dbReference type="SAM" id="Phobius"/>
    </source>
</evidence>
<comment type="caution">
    <text evidence="13">The sequence shown here is derived from an EMBL/GenBank/DDBJ whole genome shotgun (WGS) entry which is preliminary data.</text>
</comment>
<evidence type="ECO:0000256" key="5">
    <source>
        <dbReference type="ARBA" id="ARBA00022679"/>
    </source>
</evidence>
<dbReference type="SUPFAM" id="SSF47384">
    <property type="entry name" value="Homodimeric domain of signal transducing histidine kinase"/>
    <property type="match status" value="1"/>
</dbReference>
<proteinExistence type="predicted"/>
<dbReference type="Pfam" id="PF02518">
    <property type="entry name" value="HATPase_c"/>
    <property type="match status" value="1"/>
</dbReference>
<keyword evidence="14" id="KW-1185">Reference proteome</keyword>
<dbReference type="InterPro" id="IPR005467">
    <property type="entry name" value="His_kinase_dom"/>
</dbReference>
<dbReference type="GO" id="GO:0005886">
    <property type="term" value="C:plasma membrane"/>
    <property type="evidence" value="ECO:0007669"/>
    <property type="project" value="UniProtKB-SubCell"/>
</dbReference>
<dbReference type="Gene3D" id="1.10.287.130">
    <property type="match status" value="1"/>
</dbReference>
<evidence type="ECO:0000256" key="7">
    <source>
        <dbReference type="ARBA" id="ARBA00022777"/>
    </source>
</evidence>
<dbReference type="GO" id="GO:0007234">
    <property type="term" value="P:osmosensory signaling via phosphorelay pathway"/>
    <property type="evidence" value="ECO:0007669"/>
    <property type="project" value="TreeGrafter"/>
</dbReference>
<feature type="transmembrane region" description="Helical" evidence="11">
    <location>
        <begin position="51"/>
        <end position="72"/>
    </location>
</feature>
<evidence type="ECO:0000256" key="8">
    <source>
        <dbReference type="ARBA" id="ARBA00022840"/>
    </source>
</evidence>
<keyword evidence="5" id="KW-0808">Transferase</keyword>
<evidence type="ECO:0000256" key="3">
    <source>
        <dbReference type="ARBA" id="ARBA00012438"/>
    </source>
</evidence>
<keyword evidence="6" id="KW-0547">Nucleotide-binding</keyword>
<evidence type="ECO:0000313" key="14">
    <source>
        <dbReference type="Proteomes" id="UP000561011"/>
    </source>
</evidence>
<evidence type="ECO:0000256" key="1">
    <source>
        <dbReference type="ARBA" id="ARBA00000085"/>
    </source>
</evidence>
<dbReference type="PANTHER" id="PTHR42878:SF7">
    <property type="entry name" value="SENSOR HISTIDINE KINASE GLRK"/>
    <property type="match status" value="1"/>
</dbReference>
<dbReference type="CDD" id="cd00075">
    <property type="entry name" value="HATPase"/>
    <property type="match status" value="1"/>
</dbReference>
<reference evidence="13 14" key="1">
    <citation type="submission" date="2020-07" db="EMBL/GenBank/DDBJ databases">
        <title>MOT database genomes.</title>
        <authorList>
            <person name="Joseph S."/>
            <person name="Aduse-Opoku J."/>
            <person name="Hashim A."/>
            <person name="Wade W."/>
            <person name="Curtis M."/>
        </authorList>
    </citation>
    <scope>NUCLEOTIDE SEQUENCE [LARGE SCALE GENOMIC DNA]</scope>
    <source>
        <strain evidence="13 14">DSM 100099</strain>
    </source>
</reference>
<protein>
    <recommendedName>
        <fullName evidence="10">Sensor-like histidine kinase SenX3</fullName>
        <ecNumber evidence="3">2.7.13.3</ecNumber>
    </recommendedName>
</protein>
<evidence type="ECO:0000259" key="12">
    <source>
        <dbReference type="PROSITE" id="PS50109"/>
    </source>
</evidence>
<evidence type="ECO:0000313" key="13">
    <source>
        <dbReference type="EMBL" id="NYS94199.1"/>
    </source>
</evidence>
<keyword evidence="9" id="KW-0902">Two-component regulatory system</keyword>
<accession>A0A853EUG3</accession>
<dbReference type="InterPro" id="IPR004358">
    <property type="entry name" value="Sig_transdc_His_kin-like_C"/>
</dbReference>
<comment type="subcellular location">
    <subcellularLocation>
        <location evidence="2">Cell membrane</location>
    </subcellularLocation>
</comment>
<name>A0A853EUG3_9MICO</name>
<dbReference type="GO" id="GO:0005524">
    <property type="term" value="F:ATP binding"/>
    <property type="evidence" value="ECO:0007669"/>
    <property type="project" value="UniProtKB-KW"/>
</dbReference>
<dbReference type="PANTHER" id="PTHR42878">
    <property type="entry name" value="TWO-COMPONENT HISTIDINE KINASE"/>
    <property type="match status" value="1"/>
</dbReference>
<dbReference type="Proteomes" id="UP000561011">
    <property type="component" value="Unassembled WGS sequence"/>
</dbReference>
<feature type="domain" description="Histidine kinase" evidence="12">
    <location>
        <begin position="101"/>
        <end position="339"/>
    </location>
</feature>
<evidence type="ECO:0000256" key="4">
    <source>
        <dbReference type="ARBA" id="ARBA00022553"/>
    </source>
</evidence>
<dbReference type="Pfam" id="PF00512">
    <property type="entry name" value="HisKA"/>
    <property type="match status" value="1"/>
</dbReference>
<sequence length="341" mass="34711">MTGSVHRGARGRAGSPWASPWVIVPVAVGLVVAAVLVAAGNPSGLRFTVPLATAVAAAGVGAGIVALLVLLLRRAVRRAGEVGAASARQEEKAAHHRFLARLDHELKNPLTAIHAAAASVSSTSLADGSGPGSPGSTGAVHLSPVAVIDAQAARMGRLVGDLRKISSLDSQEIEQEPVDVADLTAEVVAALHEELAVTRPARAGTVPGALSDVSVAFPRVPWPLPPVRGDVDLLFVALYNIVSNAVKFSADGAPIEVRGFEEEGAVVVEVADSGAGIPADELSLVWDELARGSNTLGVPGSGLGLATVHAIVRRHGGQAMLTSRLGHGTSVRLRLPTAQPG</sequence>
<keyword evidence="11" id="KW-0812">Transmembrane</keyword>
<dbReference type="GO" id="GO:0000155">
    <property type="term" value="F:phosphorelay sensor kinase activity"/>
    <property type="evidence" value="ECO:0007669"/>
    <property type="project" value="InterPro"/>
</dbReference>
<dbReference type="AlphaFoldDB" id="A0A853EUG3"/>
<keyword evidence="11" id="KW-0472">Membrane</keyword>
<dbReference type="InterPro" id="IPR003594">
    <property type="entry name" value="HATPase_dom"/>
</dbReference>
<dbReference type="EMBL" id="JACBYE010000028">
    <property type="protein sequence ID" value="NYS94199.1"/>
    <property type="molecule type" value="Genomic_DNA"/>
</dbReference>